<gene>
    <name evidence="2" type="ORF">ACFYNQ_44765</name>
</gene>
<name>A0ABW6MHN9_9ACTN</name>
<evidence type="ECO:0000256" key="1">
    <source>
        <dbReference type="SAM" id="MobiDB-lite"/>
    </source>
</evidence>
<organism evidence="2 3">
    <name type="scientific">Streptomyces hokutonensis</name>
    <dbReference type="NCBI Taxonomy" id="1306990"/>
    <lineage>
        <taxon>Bacteria</taxon>
        <taxon>Bacillati</taxon>
        <taxon>Actinomycetota</taxon>
        <taxon>Actinomycetes</taxon>
        <taxon>Kitasatosporales</taxon>
        <taxon>Streptomycetaceae</taxon>
        <taxon>Streptomyces</taxon>
    </lineage>
</organism>
<protein>
    <submittedName>
        <fullName evidence="2">Uncharacterized protein</fullName>
    </submittedName>
</protein>
<dbReference type="RefSeq" id="WP_388114393.1">
    <property type="nucleotide sequence ID" value="NZ_JBIAHM010000020.1"/>
</dbReference>
<reference evidence="2 3" key="1">
    <citation type="submission" date="2024-10" db="EMBL/GenBank/DDBJ databases">
        <title>The Natural Products Discovery Center: Release of the First 8490 Sequenced Strains for Exploring Actinobacteria Biosynthetic Diversity.</title>
        <authorList>
            <person name="Kalkreuter E."/>
            <person name="Kautsar S.A."/>
            <person name="Yang D."/>
            <person name="Bader C.D."/>
            <person name="Teijaro C.N."/>
            <person name="Fluegel L."/>
            <person name="Davis C.M."/>
            <person name="Simpson J.R."/>
            <person name="Lauterbach L."/>
            <person name="Steele A.D."/>
            <person name="Gui C."/>
            <person name="Meng S."/>
            <person name="Li G."/>
            <person name="Viehrig K."/>
            <person name="Ye F."/>
            <person name="Su P."/>
            <person name="Kiefer A.F."/>
            <person name="Nichols A."/>
            <person name="Cepeda A.J."/>
            <person name="Yan W."/>
            <person name="Fan B."/>
            <person name="Jiang Y."/>
            <person name="Adhikari A."/>
            <person name="Zheng C.-J."/>
            <person name="Schuster L."/>
            <person name="Cowan T.M."/>
            <person name="Smanski M.J."/>
            <person name="Chevrette M.G."/>
            <person name="De Carvalho L.P.S."/>
            <person name="Shen B."/>
        </authorList>
    </citation>
    <scope>NUCLEOTIDE SEQUENCE [LARGE SCALE GENOMIC DNA]</scope>
    <source>
        <strain evidence="2 3">NPDC006488</strain>
    </source>
</reference>
<feature type="region of interest" description="Disordered" evidence="1">
    <location>
        <begin position="1"/>
        <end position="20"/>
    </location>
</feature>
<keyword evidence="3" id="KW-1185">Reference proteome</keyword>
<sequence length="154" mass="17018">MVYASKLQKSDLPWSGSPSPYNAEVKLGDGRRVALHYRQGKGLVEQHYSPRAKAWTEPTVIYRTTTDACQGIQLRTKNGTVAAIADFGPYCYDGEPPTESIAAVATGGLTDWSVNVTENFDGWERASVSDDGQRVVFGRDTTLRWSRINGFARQ</sequence>
<evidence type="ECO:0000313" key="3">
    <source>
        <dbReference type="Proteomes" id="UP001601303"/>
    </source>
</evidence>
<accession>A0ABW6MHN9</accession>
<comment type="caution">
    <text evidence="2">The sequence shown here is derived from an EMBL/GenBank/DDBJ whole genome shotgun (WGS) entry which is preliminary data.</text>
</comment>
<evidence type="ECO:0000313" key="2">
    <source>
        <dbReference type="EMBL" id="MFE9605641.1"/>
    </source>
</evidence>
<dbReference type="Proteomes" id="UP001601303">
    <property type="component" value="Unassembled WGS sequence"/>
</dbReference>
<proteinExistence type="predicted"/>
<dbReference type="EMBL" id="JBIAHM010000020">
    <property type="protein sequence ID" value="MFE9605641.1"/>
    <property type="molecule type" value="Genomic_DNA"/>
</dbReference>